<evidence type="ECO:0000313" key="2">
    <source>
        <dbReference type="EnsemblPlants" id="TuG1812G0400003849.01.T01"/>
    </source>
</evidence>
<sequence length="506" mass="56598">MESPPHKLNVGRDEDRISALTDDLLVGILERLDLRQAVRAGALSTRWRDLPYRLSRLHLDVGHFQGATPLEVMDAFTGAAQRLLSVAVPLAEGEGASAAIIPIKSLVLSFYMSSPHLSAIGRTVEDVVSYGKTECLEFSISSPPPASYTALLLAEIGQQFMSFSGAYPVAFSWLTSLTLKRLAFGPSDVTELISACGRLRHLTLKLCRLIDPHSTLKIDVPCSRIQELEFFGFGCRQIELISAPKLRQVWCQNWLFDNPPVCFGHVPELRVVRLFSKTMAWQASFTLSECLSKSATNLSKLHLDFLHQMVKLISMHHLNSSASTYHMFFSTNFSCVFVFLLQIWIQPEHPKQLTAIFRNLTSVFLLGIFTECDLSWTLFFLEAAPVLQNIALSRHSCIMTLENSAEKTNVVWKPTKDLKHLNLKVLLIFGCEDEDKVTNYVRLVMGRAVGLNSIVLHGEYPCEDCNATDLERPKMGKASKVGEASRRRIKERLTHGSSSSVEIVIC</sequence>
<evidence type="ECO:0000313" key="3">
    <source>
        <dbReference type="Proteomes" id="UP000015106"/>
    </source>
</evidence>
<dbReference type="EnsemblPlants" id="TuG1812G0400003849.01.T01">
    <property type="protein sequence ID" value="TuG1812G0400003849.01.T01"/>
    <property type="gene ID" value="TuG1812G0400003849.01"/>
</dbReference>
<organism evidence="2 3">
    <name type="scientific">Triticum urartu</name>
    <name type="common">Red wild einkorn</name>
    <name type="synonym">Crithodium urartu</name>
    <dbReference type="NCBI Taxonomy" id="4572"/>
    <lineage>
        <taxon>Eukaryota</taxon>
        <taxon>Viridiplantae</taxon>
        <taxon>Streptophyta</taxon>
        <taxon>Embryophyta</taxon>
        <taxon>Tracheophyta</taxon>
        <taxon>Spermatophyta</taxon>
        <taxon>Magnoliopsida</taxon>
        <taxon>Liliopsida</taxon>
        <taxon>Poales</taxon>
        <taxon>Poaceae</taxon>
        <taxon>BOP clade</taxon>
        <taxon>Pooideae</taxon>
        <taxon>Triticodae</taxon>
        <taxon>Triticeae</taxon>
        <taxon>Triticinae</taxon>
        <taxon>Triticum</taxon>
    </lineage>
</organism>
<dbReference type="SUPFAM" id="SSF81383">
    <property type="entry name" value="F-box domain"/>
    <property type="match status" value="1"/>
</dbReference>
<reference evidence="2" key="3">
    <citation type="submission" date="2022-06" db="UniProtKB">
        <authorList>
            <consortium name="EnsemblPlants"/>
        </authorList>
    </citation>
    <scope>IDENTIFICATION</scope>
</reference>
<gene>
    <name evidence="2" type="primary">LOC125553180</name>
</gene>
<proteinExistence type="predicted"/>
<accession>A0A8R7QAF3</accession>
<evidence type="ECO:0000259" key="1">
    <source>
        <dbReference type="Pfam" id="PF23622"/>
    </source>
</evidence>
<dbReference type="InterPro" id="IPR044997">
    <property type="entry name" value="F-box_plant"/>
</dbReference>
<reference evidence="3" key="1">
    <citation type="journal article" date="2013" name="Nature">
        <title>Draft genome of the wheat A-genome progenitor Triticum urartu.</title>
        <authorList>
            <person name="Ling H.Q."/>
            <person name="Zhao S."/>
            <person name="Liu D."/>
            <person name="Wang J."/>
            <person name="Sun H."/>
            <person name="Zhang C."/>
            <person name="Fan H."/>
            <person name="Li D."/>
            <person name="Dong L."/>
            <person name="Tao Y."/>
            <person name="Gao C."/>
            <person name="Wu H."/>
            <person name="Li Y."/>
            <person name="Cui Y."/>
            <person name="Guo X."/>
            <person name="Zheng S."/>
            <person name="Wang B."/>
            <person name="Yu K."/>
            <person name="Liang Q."/>
            <person name="Yang W."/>
            <person name="Lou X."/>
            <person name="Chen J."/>
            <person name="Feng M."/>
            <person name="Jian J."/>
            <person name="Zhang X."/>
            <person name="Luo G."/>
            <person name="Jiang Y."/>
            <person name="Liu J."/>
            <person name="Wang Z."/>
            <person name="Sha Y."/>
            <person name="Zhang B."/>
            <person name="Wu H."/>
            <person name="Tang D."/>
            <person name="Shen Q."/>
            <person name="Xue P."/>
            <person name="Zou S."/>
            <person name="Wang X."/>
            <person name="Liu X."/>
            <person name="Wang F."/>
            <person name="Yang Y."/>
            <person name="An X."/>
            <person name="Dong Z."/>
            <person name="Zhang K."/>
            <person name="Zhang X."/>
            <person name="Luo M.C."/>
            <person name="Dvorak J."/>
            <person name="Tong Y."/>
            <person name="Wang J."/>
            <person name="Yang H."/>
            <person name="Li Z."/>
            <person name="Wang D."/>
            <person name="Zhang A."/>
            <person name="Wang J."/>
        </authorList>
    </citation>
    <scope>NUCLEOTIDE SEQUENCE</scope>
    <source>
        <strain evidence="3">cv. G1812</strain>
    </source>
</reference>
<dbReference type="InterPro" id="IPR032675">
    <property type="entry name" value="LRR_dom_sf"/>
</dbReference>
<name>A0A8R7QAF3_TRIUA</name>
<dbReference type="InterPro" id="IPR055357">
    <property type="entry name" value="LRR_At1g61320_AtMIF1"/>
</dbReference>
<dbReference type="Proteomes" id="UP000015106">
    <property type="component" value="Chromosome 4"/>
</dbReference>
<dbReference type="AlphaFoldDB" id="A0A8R7QAF3"/>
<dbReference type="SUPFAM" id="SSF52047">
    <property type="entry name" value="RNI-like"/>
    <property type="match status" value="1"/>
</dbReference>
<keyword evidence="3" id="KW-1185">Reference proteome</keyword>
<dbReference type="PANTHER" id="PTHR32153">
    <property type="entry name" value="OJ000223_09.16 PROTEIN"/>
    <property type="match status" value="1"/>
</dbReference>
<reference evidence="2" key="2">
    <citation type="submission" date="2018-03" db="EMBL/GenBank/DDBJ databases">
        <title>The Triticum urartu genome reveals the dynamic nature of wheat genome evolution.</title>
        <authorList>
            <person name="Ling H."/>
            <person name="Ma B."/>
            <person name="Shi X."/>
            <person name="Liu H."/>
            <person name="Dong L."/>
            <person name="Sun H."/>
            <person name="Cao Y."/>
            <person name="Gao Q."/>
            <person name="Zheng S."/>
            <person name="Li Y."/>
            <person name="Yu Y."/>
            <person name="Du H."/>
            <person name="Qi M."/>
            <person name="Li Y."/>
            <person name="Yu H."/>
            <person name="Cui Y."/>
            <person name="Wang N."/>
            <person name="Chen C."/>
            <person name="Wu H."/>
            <person name="Zhao Y."/>
            <person name="Zhang J."/>
            <person name="Li Y."/>
            <person name="Zhou W."/>
            <person name="Zhang B."/>
            <person name="Hu W."/>
            <person name="Eijk M."/>
            <person name="Tang J."/>
            <person name="Witsenboer H."/>
            <person name="Zhao S."/>
            <person name="Li Z."/>
            <person name="Zhang A."/>
            <person name="Wang D."/>
            <person name="Liang C."/>
        </authorList>
    </citation>
    <scope>NUCLEOTIDE SEQUENCE [LARGE SCALE GENOMIC DNA]</scope>
    <source>
        <strain evidence="2">cv. G1812</strain>
    </source>
</reference>
<dbReference type="Gene3D" id="3.80.10.10">
    <property type="entry name" value="Ribonuclease Inhibitor"/>
    <property type="match status" value="1"/>
</dbReference>
<dbReference type="Pfam" id="PF23622">
    <property type="entry name" value="LRR_At1g61320_AtMIF1"/>
    <property type="match status" value="1"/>
</dbReference>
<feature type="domain" description="At1g61320/AtMIF1 LRR" evidence="1">
    <location>
        <begin position="171"/>
        <end position="486"/>
    </location>
</feature>
<protein>
    <recommendedName>
        <fullName evidence="1">At1g61320/AtMIF1 LRR domain-containing protein</fullName>
    </recommendedName>
</protein>
<dbReference type="InterPro" id="IPR036047">
    <property type="entry name" value="F-box-like_dom_sf"/>
</dbReference>
<dbReference type="Gramene" id="TuG1812G0400003849.01.T01">
    <property type="protein sequence ID" value="TuG1812G0400003849.01.T01"/>
    <property type="gene ID" value="TuG1812G0400003849.01"/>
</dbReference>